<comment type="caution">
    <text evidence="2">The sequence shown here is derived from an EMBL/GenBank/DDBJ whole genome shotgun (WGS) entry which is preliminary data.</text>
</comment>
<evidence type="ECO:0000259" key="1">
    <source>
        <dbReference type="PROSITE" id="PS50943"/>
    </source>
</evidence>
<dbReference type="EMBL" id="BKCG01000005">
    <property type="protein sequence ID" value="GER59908.1"/>
    <property type="molecule type" value="Genomic_DNA"/>
</dbReference>
<dbReference type="Pfam" id="PF01381">
    <property type="entry name" value="HTH_3"/>
    <property type="match status" value="1"/>
</dbReference>
<protein>
    <recommendedName>
        <fullName evidence="1">HTH cro/C1-type domain-containing protein</fullName>
    </recommendedName>
</protein>
<evidence type="ECO:0000313" key="3">
    <source>
        <dbReference type="Proteomes" id="UP000326509"/>
    </source>
</evidence>
<dbReference type="SUPFAM" id="SSF47413">
    <property type="entry name" value="lambda repressor-like DNA-binding domains"/>
    <property type="match status" value="1"/>
</dbReference>
<dbReference type="GO" id="GO:0003677">
    <property type="term" value="F:DNA binding"/>
    <property type="evidence" value="ECO:0007669"/>
    <property type="project" value="InterPro"/>
</dbReference>
<keyword evidence="3" id="KW-1185">Reference proteome</keyword>
<dbReference type="RefSeq" id="WP_235904688.1">
    <property type="nucleotide sequence ID" value="NZ_BKCG01000005.1"/>
</dbReference>
<evidence type="ECO:0000313" key="2">
    <source>
        <dbReference type="EMBL" id="GER59908.1"/>
    </source>
</evidence>
<dbReference type="AlphaFoldDB" id="A0A5J4J1N1"/>
<dbReference type="SMART" id="SM00530">
    <property type="entry name" value="HTH_XRE"/>
    <property type="match status" value="1"/>
</dbReference>
<sequence>MNLKEENSINLAWLAKRIKSLRSESGLTQLQFLHETNIHIGRIEQGKRDISFTTLCKICDYFKISLEDFFANERLHKKNHNS</sequence>
<feature type="domain" description="HTH cro/C1-type" evidence="1">
    <location>
        <begin position="18"/>
        <end position="69"/>
    </location>
</feature>
<dbReference type="PROSITE" id="PS50943">
    <property type="entry name" value="HTH_CROC1"/>
    <property type="match status" value="1"/>
</dbReference>
<organism evidence="2 3">
    <name type="scientific">Patiriisocius marinus</name>
    <dbReference type="NCBI Taxonomy" id="1397112"/>
    <lineage>
        <taxon>Bacteria</taxon>
        <taxon>Pseudomonadati</taxon>
        <taxon>Bacteroidota</taxon>
        <taxon>Flavobacteriia</taxon>
        <taxon>Flavobacteriales</taxon>
        <taxon>Flavobacteriaceae</taxon>
        <taxon>Patiriisocius</taxon>
    </lineage>
</organism>
<gene>
    <name evidence="2" type="ORF">ULMA_20160</name>
</gene>
<dbReference type="InterPro" id="IPR010982">
    <property type="entry name" value="Lambda_DNA-bd_dom_sf"/>
</dbReference>
<dbReference type="Gene3D" id="1.10.260.40">
    <property type="entry name" value="lambda repressor-like DNA-binding domains"/>
    <property type="match status" value="1"/>
</dbReference>
<name>A0A5J4J1N1_9FLAO</name>
<reference evidence="2 3" key="1">
    <citation type="submission" date="2019-08" db="EMBL/GenBank/DDBJ databases">
        <title>Draft genome sequence of Ulvibacter marinus type strain NBRC 109484.</title>
        <authorList>
            <person name="Kawano K."/>
            <person name="Ushijima N."/>
            <person name="Kihara M."/>
            <person name="Itoh H."/>
        </authorList>
    </citation>
    <scope>NUCLEOTIDE SEQUENCE [LARGE SCALE GENOMIC DNA]</scope>
    <source>
        <strain evidence="2 3">NBRC 109484</strain>
    </source>
</reference>
<accession>A0A5J4J1N1</accession>
<proteinExistence type="predicted"/>
<dbReference type="InterPro" id="IPR001387">
    <property type="entry name" value="Cro/C1-type_HTH"/>
</dbReference>
<dbReference type="CDD" id="cd00093">
    <property type="entry name" value="HTH_XRE"/>
    <property type="match status" value="1"/>
</dbReference>
<dbReference type="Proteomes" id="UP000326509">
    <property type="component" value="Unassembled WGS sequence"/>
</dbReference>